<dbReference type="EMBL" id="AVOT02008497">
    <property type="protein sequence ID" value="MBW0486156.1"/>
    <property type="molecule type" value="Genomic_DNA"/>
</dbReference>
<name>A0A9Q3CPB6_9BASI</name>
<evidence type="ECO:0000313" key="3">
    <source>
        <dbReference type="Proteomes" id="UP000765509"/>
    </source>
</evidence>
<comment type="caution">
    <text evidence="2">The sequence shown here is derived from an EMBL/GenBank/DDBJ whole genome shotgun (WGS) entry which is preliminary data.</text>
</comment>
<accession>A0A9Q3CPB6</accession>
<reference evidence="2" key="1">
    <citation type="submission" date="2021-03" db="EMBL/GenBank/DDBJ databases">
        <title>Draft genome sequence of rust myrtle Austropuccinia psidii MF-1, a brazilian biotype.</title>
        <authorList>
            <person name="Quecine M.C."/>
            <person name="Pachon D.M.R."/>
            <person name="Bonatelli M.L."/>
            <person name="Correr F.H."/>
            <person name="Franceschini L.M."/>
            <person name="Leite T.F."/>
            <person name="Margarido G.R.A."/>
            <person name="Almeida C.A."/>
            <person name="Ferrarezi J.A."/>
            <person name="Labate C.A."/>
        </authorList>
    </citation>
    <scope>NUCLEOTIDE SEQUENCE</scope>
    <source>
        <strain evidence="2">MF-1</strain>
    </source>
</reference>
<organism evidence="2 3">
    <name type="scientific">Austropuccinia psidii MF-1</name>
    <dbReference type="NCBI Taxonomy" id="1389203"/>
    <lineage>
        <taxon>Eukaryota</taxon>
        <taxon>Fungi</taxon>
        <taxon>Dikarya</taxon>
        <taxon>Basidiomycota</taxon>
        <taxon>Pucciniomycotina</taxon>
        <taxon>Pucciniomycetes</taxon>
        <taxon>Pucciniales</taxon>
        <taxon>Sphaerophragmiaceae</taxon>
        <taxon>Austropuccinia</taxon>
    </lineage>
</organism>
<sequence length="137" mass="15026">MKGRKSAKKVKFIFRSSWPFPGISRTTLKVPGEDDAEEKENSVEEEESDSTEAAPAPVGKSECTGEPTLAQSNHPVSHQPEPSLLAIMKKMTKIIANLQAGSFFEDSRPPAFKTPSMKAPDCFDGTQPLKVRCFIQS</sequence>
<keyword evidence="3" id="KW-1185">Reference proteome</keyword>
<feature type="region of interest" description="Disordered" evidence="1">
    <location>
        <begin position="19"/>
        <end position="83"/>
    </location>
</feature>
<evidence type="ECO:0000256" key="1">
    <source>
        <dbReference type="SAM" id="MobiDB-lite"/>
    </source>
</evidence>
<gene>
    <name evidence="2" type="ORF">O181_025871</name>
</gene>
<feature type="compositionally biased region" description="Acidic residues" evidence="1">
    <location>
        <begin position="33"/>
        <end position="50"/>
    </location>
</feature>
<dbReference type="Proteomes" id="UP000765509">
    <property type="component" value="Unassembled WGS sequence"/>
</dbReference>
<evidence type="ECO:0000313" key="2">
    <source>
        <dbReference type="EMBL" id="MBW0486156.1"/>
    </source>
</evidence>
<protein>
    <submittedName>
        <fullName evidence="2">Uncharacterized protein</fullName>
    </submittedName>
</protein>
<proteinExistence type="predicted"/>
<dbReference type="AlphaFoldDB" id="A0A9Q3CPB6"/>